<dbReference type="AlphaFoldDB" id="A0A922I5W1"/>
<evidence type="ECO:0000313" key="2">
    <source>
        <dbReference type="EMBL" id="KAH9521211.1"/>
    </source>
</evidence>
<sequence length="88" mass="10036">MAIHMITMANHNVLREQNNSIHRPAPNRPTPVIKRRTDNIDHLRSEIRLSARCPAPTNKIKNIDKYQSASKSPVGRLLLVDDTRSSTR</sequence>
<organism evidence="2 3">
    <name type="scientific">Dermatophagoides farinae</name>
    <name type="common">American house dust mite</name>
    <dbReference type="NCBI Taxonomy" id="6954"/>
    <lineage>
        <taxon>Eukaryota</taxon>
        <taxon>Metazoa</taxon>
        <taxon>Ecdysozoa</taxon>
        <taxon>Arthropoda</taxon>
        <taxon>Chelicerata</taxon>
        <taxon>Arachnida</taxon>
        <taxon>Acari</taxon>
        <taxon>Acariformes</taxon>
        <taxon>Sarcoptiformes</taxon>
        <taxon>Astigmata</taxon>
        <taxon>Psoroptidia</taxon>
        <taxon>Analgoidea</taxon>
        <taxon>Pyroglyphidae</taxon>
        <taxon>Dermatophagoidinae</taxon>
        <taxon>Dermatophagoides</taxon>
    </lineage>
</organism>
<evidence type="ECO:0000256" key="1">
    <source>
        <dbReference type="SAM" id="MobiDB-lite"/>
    </source>
</evidence>
<gene>
    <name evidence="2" type="ORF">DERF_004884</name>
</gene>
<comment type="caution">
    <text evidence="2">The sequence shown here is derived from an EMBL/GenBank/DDBJ whole genome shotgun (WGS) entry which is preliminary data.</text>
</comment>
<reference evidence="2" key="1">
    <citation type="submission" date="2013-05" db="EMBL/GenBank/DDBJ databases">
        <authorList>
            <person name="Yim A.K.Y."/>
            <person name="Chan T.F."/>
            <person name="Ji K.M."/>
            <person name="Liu X.Y."/>
            <person name="Zhou J.W."/>
            <person name="Li R.Q."/>
            <person name="Yang K.Y."/>
            <person name="Li J."/>
            <person name="Li M."/>
            <person name="Law P.T.W."/>
            <person name="Wu Y.L."/>
            <person name="Cai Z.L."/>
            <person name="Qin H."/>
            <person name="Bao Y."/>
            <person name="Leung R.K.K."/>
            <person name="Ng P.K.S."/>
            <person name="Zou J."/>
            <person name="Zhong X.J."/>
            <person name="Ran P.X."/>
            <person name="Zhong N.S."/>
            <person name="Liu Z.G."/>
            <person name="Tsui S.K.W."/>
        </authorList>
    </citation>
    <scope>NUCLEOTIDE SEQUENCE</scope>
    <source>
        <strain evidence="2">Derf</strain>
        <tissue evidence="2">Whole organism</tissue>
    </source>
</reference>
<feature type="region of interest" description="Disordered" evidence="1">
    <location>
        <begin position="14"/>
        <end position="33"/>
    </location>
</feature>
<keyword evidence="3" id="KW-1185">Reference proteome</keyword>
<name>A0A922I5W1_DERFA</name>
<dbReference type="EMBL" id="ASGP02000002">
    <property type="protein sequence ID" value="KAH9521211.1"/>
    <property type="molecule type" value="Genomic_DNA"/>
</dbReference>
<protein>
    <submittedName>
        <fullName evidence="2">Uncharacterized protein</fullName>
    </submittedName>
</protein>
<dbReference type="Proteomes" id="UP000790347">
    <property type="component" value="Unassembled WGS sequence"/>
</dbReference>
<accession>A0A922I5W1</accession>
<proteinExistence type="predicted"/>
<evidence type="ECO:0000313" key="3">
    <source>
        <dbReference type="Proteomes" id="UP000790347"/>
    </source>
</evidence>
<reference evidence="2" key="2">
    <citation type="journal article" date="2022" name="Res Sq">
        <title>Comparative Genomics Reveals Insights into the Divergent Evolution of Astigmatic Mites and Household Pest Adaptations.</title>
        <authorList>
            <person name="Xiong Q."/>
            <person name="Wan A.T.-Y."/>
            <person name="Liu X.-Y."/>
            <person name="Fung C.S.-H."/>
            <person name="Xiao X."/>
            <person name="Malainual N."/>
            <person name="Hou J."/>
            <person name="Wang L."/>
            <person name="Wang M."/>
            <person name="Yang K."/>
            <person name="Cui Y."/>
            <person name="Leung E."/>
            <person name="Nong W."/>
            <person name="Shin S.-K."/>
            <person name="Au S."/>
            <person name="Jeong K.Y."/>
            <person name="Chew F.T."/>
            <person name="Hui J."/>
            <person name="Leung T.F."/>
            <person name="Tungtrongchitr A."/>
            <person name="Zhong N."/>
            <person name="Liu Z."/>
            <person name="Tsui S."/>
        </authorList>
    </citation>
    <scope>NUCLEOTIDE SEQUENCE</scope>
    <source>
        <strain evidence="2">Derf</strain>
        <tissue evidence="2">Whole organism</tissue>
    </source>
</reference>